<proteinExistence type="predicted"/>
<dbReference type="InterPro" id="IPR045616">
    <property type="entry name" value="DUF6446"/>
</dbReference>
<organism evidence="2 3">
    <name type="scientific">Salipiger bermudensis (strain DSM 26914 / JCM 13377 / KCTC 12554 / HTCC2601)</name>
    <name type="common">Pelagibaca bermudensis</name>
    <dbReference type="NCBI Taxonomy" id="314265"/>
    <lineage>
        <taxon>Bacteria</taxon>
        <taxon>Pseudomonadati</taxon>
        <taxon>Pseudomonadota</taxon>
        <taxon>Alphaproteobacteria</taxon>
        <taxon>Rhodobacterales</taxon>
        <taxon>Roseobacteraceae</taxon>
        <taxon>Salipiger</taxon>
    </lineage>
</organism>
<gene>
    <name evidence="2" type="ORF">R2601_19342</name>
</gene>
<dbReference type="RefSeq" id="WP_007798307.1">
    <property type="nucleotide sequence ID" value="NZ_DS022276.1"/>
</dbReference>
<dbReference type="AlphaFoldDB" id="Q0FJ20"/>
<dbReference type="Proteomes" id="UP000006230">
    <property type="component" value="Unassembled WGS sequence"/>
</dbReference>
<dbReference type="STRING" id="314265.R2601_19342"/>
<comment type="caution">
    <text evidence="2">The sequence shown here is derived from an EMBL/GenBank/DDBJ whole genome shotgun (WGS) entry which is preliminary data.</text>
</comment>
<dbReference type="EMBL" id="AATQ01000053">
    <property type="protein sequence ID" value="EAU44173.1"/>
    <property type="molecule type" value="Genomic_DNA"/>
</dbReference>
<accession>Q0FJ20</accession>
<keyword evidence="1" id="KW-0472">Membrane</keyword>
<dbReference type="OrthoDB" id="7819947at2"/>
<keyword evidence="1" id="KW-0812">Transmembrane</keyword>
<keyword evidence="3" id="KW-1185">Reference proteome</keyword>
<keyword evidence="1" id="KW-1133">Transmembrane helix</keyword>
<dbReference type="Pfam" id="PF20044">
    <property type="entry name" value="DUF6446"/>
    <property type="match status" value="1"/>
</dbReference>
<evidence type="ECO:0000313" key="2">
    <source>
        <dbReference type="EMBL" id="EAU44173.1"/>
    </source>
</evidence>
<evidence type="ECO:0008006" key="4">
    <source>
        <dbReference type="Google" id="ProtNLM"/>
    </source>
</evidence>
<dbReference type="HOGENOM" id="CLU_1546462_0_0_5"/>
<evidence type="ECO:0000256" key="1">
    <source>
        <dbReference type="SAM" id="Phobius"/>
    </source>
</evidence>
<protein>
    <recommendedName>
        <fullName evidence="4">Histidine kinase</fullName>
    </recommendedName>
</protein>
<evidence type="ECO:0000313" key="3">
    <source>
        <dbReference type="Proteomes" id="UP000006230"/>
    </source>
</evidence>
<name>Q0FJ20_SALBH</name>
<sequence length="171" mass="19015">MSGKILGIAIIVTALLFGAGVYYFQVFHYYERVEDDAGQVFLTPLDGGAPEHIPYGDFEGIDATSSPIRFRGCFTTPERPQALDARFEHYDGAEPRNAPFWFDCFDAEAIGTLVETGEAHVYTAQRNIEYGIDRVVAVTEDGRGYIWEEINDCGDKAYDGTPLGEDCPPRE</sequence>
<feature type="transmembrane region" description="Helical" evidence="1">
    <location>
        <begin position="6"/>
        <end position="24"/>
    </location>
</feature>
<dbReference type="eggNOG" id="ENOG50300PA">
    <property type="taxonomic scope" value="Bacteria"/>
</dbReference>
<reference evidence="2 3" key="1">
    <citation type="journal article" date="2010" name="J. Bacteriol.">
        <title>Genome sequences of Pelagibaca bermudensis HTCC2601T and Maritimibacter alkaliphilus HTCC2654T, the type strains of two marine Roseobacter genera.</title>
        <authorList>
            <person name="Thrash J.C."/>
            <person name="Cho J.C."/>
            <person name="Ferriera S."/>
            <person name="Johnson J."/>
            <person name="Vergin K.L."/>
            <person name="Giovannoni S.J."/>
        </authorList>
    </citation>
    <scope>NUCLEOTIDE SEQUENCE [LARGE SCALE GENOMIC DNA]</scope>
    <source>
        <strain evidence="3">DSM 26914 / JCM 13377 / KCTC 12554 / HTCC2601</strain>
    </source>
</reference>